<protein>
    <submittedName>
        <fullName evidence="1">MYXO-CTERM sorting domain-containing protein</fullName>
    </submittedName>
</protein>
<dbReference type="InterPro" id="IPR017756">
    <property type="entry name" value="TM_Gly-Cys-Arg_CS"/>
</dbReference>
<reference evidence="1 2" key="1">
    <citation type="submission" date="2022-11" db="EMBL/GenBank/DDBJ databases">
        <title>Minimal conservation of predation-associated metabolite biosynthetic gene clusters underscores biosynthetic potential of Myxococcota including descriptions for ten novel species: Archangium lansinium sp. nov., Myxococcus landrumus sp. nov., Nannocystis bai.</title>
        <authorList>
            <person name="Ahearne A."/>
            <person name="Stevens C."/>
            <person name="Phillips K."/>
        </authorList>
    </citation>
    <scope>NUCLEOTIDE SEQUENCE [LARGE SCALE GENOMIC DNA]</scope>
    <source>
        <strain evidence="1 2">MIWBW</strain>
    </source>
</reference>
<keyword evidence="2" id="KW-1185">Reference proteome</keyword>
<dbReference type="InterPro" id="IPR024038">
    <property type="entry name" value="MYXO-CTERM"/>
</dbReference>
<organism evidence="1 2">
    <name type="scientific">Archangium lansingense</name>
    <dbReference type="NCBI Taxonomy" id="2995310"/>
    <lineage>
        <taxon>Bacteria</taxon>
        <taxon>Pseudomonadati</taxon>
        <taxon>Myxococcota</taxon>
        <taxon>Myxococcia</taxon>
        <taxon>Myxococcales</taxon>
        <taxon>Cystobacterineae</taxon>
        <taxon>Archangiaceae</taxon>
        <taxon>Archangium</taxon>
    </lineage>
</organism>
<name>A0ABT4ADH7_9BACT</name>
<dbReference type="RefSeq" id="WP_267538112.1">
    <property type="nucleotide sequence ID" value="NZ_JAPNKA010000001.1"/>
</dbReference>
<dbReference type="NCBIfam" id="TIGR03382">
    <property type="entry name" value="GC_trans_RRR"/>
    <property type="match status" value="1"/>
</dbReference>
<evidence type="ECO:0000313" key="2">
    <source>
        <dbReference type="Proteomes" id="UP001207654"/>
    </source>
</evidence>
<dbReference type="Proteomes" id="UP001207654">
    <property type="component" value="Unassembled WGS sequence"/>
</dbReference>
<comment type="caution">
    <text evidence="1">The sequence shown here is derived from an EMBL/GenBank/DDBJ whole genome shotgun (WGS) entry which is preliminary data.</text>
</comment>
<sequence length="1082" mass="113037">MMDPTGSIFGRSWRTSWGVRVRLLSLGVVAGLVMLAAAGAHADWRTDVSIPERPNDVLEVWGENRFAVGFPEGAYMFVDGGVPRDIPPRSPTFESAGTYYQPAQDCFVSVDKAQGVPRGVRVSDGSSCGSFNAGGDPIIPEGTLLRVKHAANGGAAAVTTNGVEYVFYMSGTNIYDNLLAFRRVTASMSNVHSPIGLVRVAGTDYLLIGTTANTSTVYWVEGDNLGSAVSWRQSTSDMGIVSAIDMFSAGNPAKPYAVVGTQFGLLQGSTSASMDPIKPVQMLGGSVSSVSMNVGFGGDAGQGFGMAVVQRPDGSRQVVSPVPMLSDTKAGTVWQYRSLPPSVASAPLEEVACTGASYCVLTADRVGGGNIFIYTNDAGPELSVTAPGATVVGGGGTDISVTLDEGQTYRLTFAAQDPDGDPVLVTDRPPSAPSGVWTWVPVAGYGPGDPVVWDVTTSTVCKTKDGDPFQVLASDGLAQHQTYKSVQLNVKHTRAPEPPAVVLSDGGVSGSGAVGELVPGGEPLTLRLAGNGTTAAGCRLQPQWEPLFSGSGVPSLQQVGGTAVITPPDRFCSPTAGNFGFRLHVTDEGGLSNTSDFNVQVAPWGRPNAVFNPDAGVEFIAGRPNELVPDGPVHVCKDSSASFPGVDTEWSVTLPDGGVPGNGFIFRKPGGELVQAFPVRAEKLVVEAAETLDCAATELLASAKHILRPDTGISGPESKQHVRFRTLLEPTADGAPQFSLVGGAQPSDVWVDSTLNCPDDRLGKLRADVWLEPLEGGKRLYSGTVSVPGPWKDVPLATMGCGRPLLVKGVLEDDTGQRSQESELQVPTPPSDAGLETLPEASALVARCGEPARVTLTQTFPSWACQTPDVTWTQVSGPPLEQTSLSGQTVSLVTRDTGLDALVGESLEMDVTASVGPGNEVSQRIILPITVEPFVKVRRRTEVPAASETGLVGVSVDLLNTTACEVRGVSYVERLQGLTYVEGSAKFDGQPVEATWVEGALTVTGLTLAGEGSGRLTYVARPHLVGERRMEGEARLRNAVISLSDKPGPQVPDSGCGCSGSGPGPMLFALGALVAAVRRRRR</sequence>
<dbReference type="EMBL" id="JAPNKA010000001">
    <property type="protein sequence ID" value="MCY1079386.1"/>
    <property type="molecule type" value="Genomic_DNA"/>
</dbReference>
<gene>
    <name evidence="1" type="ORF">OV287_33500</name>
</gene>
<evidence type="ECO:0000313" key="1">
    <source>
        <dbReference type="EMBL" id="MCY1079386.1"/>
    </source>
</evidence>
<proteinExistence type="predicted"/>
<dbReference type="NCBIfam" id="TIGR03901">
    <property type="entry name" value="MYXO-CTERM"/>
    <property type="match status" value="1"/>
</dbReference>
<accession>A0ABT4ADH7</accession>